<evidence type="ECO:0000259" key="6">
    <source>
        <dbReference type="SMART" id="SM00644"/>
    </source>
</evidence>
<reference evidence="7" key="1">
    <citation type="journal article" date="2024" name="Nature">
        <title>Anoxygenic phototroph of the Chloroflexota uses a type I reaction centre.</title>
        <authorList>
            <person name="Tsuji J.M."/>
            <person name="Shaw N.A."/>
            <person name="Nagashima S."/>
            <person name="Venkiteswaran J.J."/>
            <person name="Schiff S.L."/>
            <person name="Watanabe T."/>
            <person name="Fukui M."/>
            <person name="Hanada S."/>
            <person name="Tank M."/>
            <person name="Neufeld J.D."/>
        </authorList>
    </citation>
    <scope>NUCLEOTIDE SEQUENCE</scope>
    <source>
        <strain evidence="7">L227-S17</strain>
    </source>
</reference>
<dbReference type="CDD" id="cd06583">
    <property type="entry name" value="PGRP"/>
    <property type="match status" value="1"/>
</dbReference>
<name>A0ABY9AZQ2_9CHLR</name>
<evidence type="ECO:0000256" key="5">
    <source>
        <dbReference type="SAM" id="MobiDB-lite"/>
    </source>
</evidence>
<dbReference type="InterPro" id="IPR002502">
    <property type="entry name" value="Amidase_domain"/>
</dbReference>
<feature type="compositionally biased region" description="Polar residues" evidence="5">
    <location>
        <begin position="99"/>
        <end position="108"/>
    </location>
</feature>
<evidence type="ECO:0000256" key="4">
    <source>
        <dbReference type="ARBA" id="ARBA00023316"/>
    </source>
</evidence>
<protein>
    <recommendedName>
        <fullName evidence="2">N-acetylmuramoyl-L-alanine amidase</fullName>
        <ecNumber evidence="2">3.5.1.28</ecNumber>
    </recommendedName>
</protein>
<proteinExistence type="predicted"/>
<evidence type="ECO:0000313" key="8">
    <source>
        <dbReference type="Proteomes" id="UP001431572"/>
    </source>
</evidence>
<comment type="catalytic activity">
    <reaction evidence="1">
        <text>Hydrolyzes the link between N-acetylmuramoyl residues and L-amino acid residues in certain cell-wall glycopeptides.</text>
        <dbReference type="EC" id="3.5.1.28"/>
    </reaction>
</comment>
<dbReference type="Pfam" id="PF01510">
    <property type="entry name" value="Amidase_2"/>
    <property type="match status" value="1"/>
</dbReference>
<organism evidence="7 8">
    <name type="scientific">Candidatus Chlorohelix allophototropha</name>
    <dbReference type="NCBI Taxonomy" id="3003348"/>
    <lineage>
        <taxon>Bacteria</taxon>
        <taxon>Bacillati</taxon>
        <taxon>Chloroflexota</taxon>
        <taxon>Chloroflexia</taxon>
        <taxon>Candidatus Chloroheliales</taxon>
        <taxon>Candidatus Chloroheliaceae</taxon>
        <taxon>Candidatus Chlorohelix</taxon>
    </lineage>
</organism>
<dbReference type="Gene3D" id="3.40.80.10">
    <property type="entry name" value="Peptidoglycan recognition protein-like"/>
    <property type="match status" value="1"/>
</dbReference>
<keyword evidence="8" id="KW-1185">Reference proteome</keyword>
<dbReference type="Proteomes" id="UP001431572">
    <property type="component" value="Chromosome 1"/>
</dbReference>
<evidence type="ECO:0000256" key="1">
    <source>
        <dbReference type="ARBA" id="ARBA00001561"/>
    </source>
</evidence>
<dbReference type="EMBL" id="CP128399">
    <property type="protein sequence ID" value="WJW66211.1"/>
    <property type="molecule type" value="Genomic_DNA"/>
</dbReference>
<feature type="region of interest" description="Disordered" evidence="5">
    <location>
        <begin position="304"/>
        <end position="325"/>
    </location>
</feature>
<dbReference type="SUPFAM" id="SSF55846">
    <property type="entry name" value="N-acetylmuramoyl-L-alanine amidase-like"/>
    <property type="match status" value="1"/>
</dbReference>
<dbReference type="EC" id="3.5.1.28" evidence="2"/>
<feature type="compositionally biased region" description="Low complexity" evidence="5">
    <location>
        <begin position="304"/>
        <end position="315"/>
    </location>
</feature>
<sequence length="397" mass="43016">MPSDPNTPDNQPTQPNSDTPSIADNQTQPNNSSAPLSDSGADQSNNSPTFGAYSDGVVFLLPPDNDQNLRPRIERDKQGEPDSAEGLLADGVFPEDDGSTSTDPNNLQESSEATSAESGSVGAFSAGGSAFDIVFKSSPNCWQGRNGLTAIAIVDHIMQGTLDATTGWFMNPSAEASTHFGVGKDGRIIQYVRLENSAWGNGPINKPDPNIEWLADAISKGINPNRLTVSIEHEGKTGEAFTETMYQATFFLHKQIIRQLNIPVDRHHIIGHYQIDSVNRPLCPGKGFPWDRLMADLKAEFNQPAANPQPATQPQGDPPGYTDLPFGPGAVAFNNAYVRAYPSFDPSIGAVQRKLTKDTMLHFDGYTDQGPAFQGSTRWYRINQQDGGGWIHARMIS</sequence>
<dbReference type="PANTHER" id="PTHR30417:SF1">
    <property type="entry name" value="N-ACETYLMURAMOYL-L-ALANINE AMIDASE AMID"/>
    <property type="match status" value="1"/>
</dbReference>
<evidence type="ECO:0000313" key="7">
    <source>
        <dbReference type="EMBL" id="WJW66211.1"/>
    </source>
</evidence>
<gene>
    <name evidence="7" type="ORF">OZ401_002002</name>
</gene>
<feature type="region of interest" description="Disordered" evidence="5">
    <location>
        <begin position="1"/>
        <end position="120"/>
    </location>
</feature>
<feature type="compositionally biased region" description="Low complexity" evidence="5">
    <location>
        <begin position="1"/>
        <end position="16"/>
    </location>
</feature>
<dbReference type="PANTHER" id="PTHR30417">
    <property type="entry name" value="N-ACETYLMURAMOYL-L-ALANINE AMIDASE AMID"/>
    <property type="match status" value="1"/>
</dbReference>
<feature type="domain" description="N-acetylmuramoyl-L-alanine amidase" evidence="6">
    <location>
        <begin position="138"/>
        <end position="285"/>
    </location>
</feature>
<dbReference type="SMART" id="SM00644">
    <property type="entry name" value="Ami_2"/>
    <property type="match status" value="1"/>
</dbReference>
<accession>A0ABY9AZQ2</accession>
<evidence type="ECO:0000256" key="2">
    <source>
        <dbReference type="ARBA" id="ARBA00011901"/>
    </source>
</evidence>
<keyword evidence="3" id="KW-0378">Hydrolase</keyword>
<dbReference type="RefSeq" id="WP_341468093.1">
    <property type="nucleotide sequence ID" value="NZ_CP128399.1"/>
</dbReference>
<feature type="compositionally biased region" description="Low complexity" evidence="5">
    <location>
        <begin position="109"/>
        <end position="120"/>
    </location>
</feature>
<dbReference type="InterPro" id="IPR036505">
    <property type="entry name" value="Amidase/PGRP_sf"/>
</dbReference>
<feature type="compositionally biased region" description="Polar residues" evidence="5">
    <location>
        <begin position="17"/>
        <end position="49"/>
    </location>
</feature>
<dbReference type="InterPro" id="IPR051206">
    <property type="entry name" value="NAMLAA_amidase_2"/>
</dbReference>
<keyword evidence="4" id="KW-0961">Cell wall biogenesis/degradation</keyword>
<feature type="compositionally biased region" description="Basic and acidic residues" evidence="5">
    <location>
        <begin position="67"/>
        <end position="80"/>
    </location>
</feature>
<evidence type="ECO:0000256" key="3">
    <source>
        <dbReference type="ARBA" id="ARBA00022801"/>
    </source>
</evidence>